<protein>
    <submittedName>
        <fullName evidence="1">Uncharacterized protein</fullName>
    </submittedName>
</protein>
<organism evidence="1">
    <name type="scientific">viral metagenome</name>
    <dbReference type="NCBI Taxonomy" id="1070528"/>
    <lineage>
        <taxon>unclassified sequences</taxon>
        <taxon>metagenomes</taxon>
        <taxon>organismal metagenomes</taxon>
    </lineage>
</organism>
<name>A0A6M3KPR3_9ZZZZ</name>
<reference evidence="1" key="1">
    <citation type="submission" date="2020-03" db="EMBL/GenBank/DDBJ databases">
        <title>The deep terrestrial virosphere.</title>
        <authorList>
            <person name="Holmfeldt K."/>
            <person name="Nilsson E."/>
            <person name="Simone D."/>
            <person name="Lopez-Fernandez M."/>
            <person name="Wu X."/>
            <person name="de Brujin I."/>
            <person name="Lundin D."/>
            <person name="Andersson A."/>
            <person name="Bertilsson S."/>
            <person name="Dopson M."/>
        </authorList>
    </citation>
    <scope>NUCLEOTIDE SEQUENCE</scope>
    <source>
        <strain evidence="1">MM415A00279</strain>
    </source>
</reference>
<sequence>MAQITICDNKGCANQVDETTQLTFKLEKIDGVVDITLDCKKDWCPQCRDKVIKRLAREAVHELRTPRPKKEEK</sequence>
<gene>
    <name evidence="1" type="ORF">MM415A00279_0042</name>
</gene>
<proteinExistence type="predicted"/>
<accession>A0A6M3KPR3</accession>
<dbReference type="EMBL" id="MT142511">
    <property type="protein sequence ID" value="QJA83484.1"/>
    <property type="molecule type" value="Genomic_DNA"/>
</dbReference>
<evidence type="ECO:0000313" key="1">
    <source>
        <dbReference type="EMBL" id="QJA83484.1"/>
    </source>
</evidence>
<dbReference type="AlphaFoldDB" id="A0A6M3KPR3"/>